<feature type="transmembrane region" description="Helical" evidence="1">
    <location>
        <begin position="78"/>
        <end position="98"/>
    </location>
</feature>
<evidence type="ECO:0000256" key="1">
    <source>
        <dbReference type="SAM" id="Phobius"/>
    </source>
</evidence>
<keyword evidence="1" id="KW-0472">Membrane</keyword>
<organism evidence="2">
    <name type="scientific">Gongylonema pulchrum</name>
    <dbReference type="NCBI Taxonomy" id="637853"/>
    <lineage>
        <taxon>Eukaryota</taxon>
        <taxon>Metazoa</taxon>
        <taxon>Ecdysozoa</taxon>
        <taxon>Nematoda</taxon>
        <taxon>Chromadorea</taxon>
        <taxon>Rhabditida</taxon>
        <taxon>Spirurina</taxon>
        <taxon>Spiruromorpha</taxon>
        <taxon>Spiruroidea</taxon>
        <taxon>Gongylonematidae</taxon>
        <taxon>Gongylonema</taxon>
    </lineage>
</organism>
<dbReference type="AlphaFoldDB" id="A0A183D9J3"/>
<evidence type="ECO:0000313" key="2">
    <source>
        <dbReference type="WBParaSite" id="GPUH_0000539101-mRNA-1"/>
    </source>
</evidence>
<accession>A0A183D9J3</accession>
<proteinExistence type="predicted"/>
<keyword evidence="1" id="KW-0812">Transmembrane</keyword>
<reference evidence="2" key="1">
    <citation type="submission" date="2016-06" db="UniProtKB">
        <authorList>
            <consortium name="WormBaseParasite"/>
        </authorList>
    </citation>
    <scope>IDENTIFICATION</scope>
</reference>
<sequence length="100" mass="11796">LTHSKKSPVFAQHHFNNTYNCTAVMNKKFLNQTEAMRTAFDKIEDARIKAARERAWRHIDMISASRDNSAINPQRYNFFLFLSTNVFWGNISTFCFVMKR</sequence>
<protein>
    <submittedName>
        <fullName evidence="2">MEIOC protein</fullName>
    </submittedName>
</protein>
<keyword evidence="1" id="KW-1133">Transmembrane helix</keyword>
<dbReference type="WBParaSite" id="GPUH_0000539101-mRNA-1">
    <property type="protein sequence ID" value="GPUH_0000539101-mRNA-1"/>
    <property type="gene ID" value="GPUH_0000539101"/>
</dbReference>
<name>A0A183D9J3_9BILA</name>